<keyword evidence="7 18" id="KW-0808">Transferase</keyword>
<dbReference type="Proteomes" id="UP001169492">
    <property type="component" value="Unassembled WGS sequence"/>
</dbReference>
<dbReference type="Proteomes" id="UP001169491">
    <property type="component" value="Unassembled WGS sequence"/>
</dbReference>
<evidence type="ECO:0000313" key="19">
    <source>
        <dbReference type="EMBL" id="MDN7130599.1"/>
    </source>
</evidence>
<evidence type="ECO:0000256" key="13">
    <source>
        <dbReference type="ARBA" id="ARBA00023012"/>
    </source>
</evidence>
<dbReference type="GO" id="GO:0000155">
    <property type="term" value="F:phosphorelay sensor kinase activity"/>
    <property type="evidence" value="ECO:0007669"/>
    <property type="project" value="InterPro"/>
</dbReference>
<evidence type="ECO:0000256" key="7">
    <source>
        <dbReference type="ARBA" id="ARBA00022679"/>
    </source>
</evidence>
<dbReference type="Pfam" id="PF00512">
    <property type="entry name" value="HisKA"/>
    <property type="match status" value="1"/>
</dbReference>
<evidence type="ECO:0000259" key="17">
    <source>
        <dbReference type="PROSITE" id="PS50885"/>
    </source>
</evidence>
<dbReference type="GO" id="GO:0005524">
    <property type="term" value="F:ATP binding"/>
    <property type="evidence" value="ECO:0007669"/>
    <property type="project" value="UniProtKB-KW"/>
</dbReference>
<dbReference type="InterPro" id="IPR003661">
    <property type="entry name" value="HisK_dim/P_dom"/>
</dbReference>
<dbReference type="InterPro" id="IPR003660">
    <property type="entry name" value="HAMP_dom"/>
</dbReference>
<dbReference type="InterPro" id="IPR050980">
    <property type="entry name" value="2C_sensor_his_kinase"/>
</dbReference>
<dbReference type="GO" id="GO:0005886">
    <property type="term" value="C:plasma membrane"/>
    <property type="evidence" value="ECO:0007669"/>
    <property type="project" value="UniProtKB-SubCell"/>
</dbReference>
<evidence type="ECO:0000256" key="8">
    <source>
        <dbReference type="ARBA" id="ARBA00022692"/>
    </source>
</evidence>
<protein>
    <recommendedName>
        <fullName evidence="3">histidine kinase</fullName>
        <ecNumber evidence="3">2.7.13.3</ecNumber>
    </recommendedName>
</protein>
<evidence type="ECO:0000256" key="1">
    <source>
        <dbReference type="ARBA" id="ARBA00000085"/>
    </source>
</evidence>
<evidence type="ECO:0000256" key="2">
    <source>
        <dbReference type="ARBA" id="ARBA00004429"/>
    </source>
</evidence>
<dbReference type="Gene3D" id="3.30.565.10">
    <property type="entry name" value="Histidine kinase-like ATPase, C-terminal domain"/>
    <property type="match status" value="1"/>
</dbReference>
<keyword evidence="14 15" id="KW-0472">Membrane</keyword>
<sequence>MRILPRSAFARTVALIALLLFINQVVSYVMVGLYVVKPTMQQISSVVSKQVQGIIVLDQWLSTHEMSAFEKRNLAERYTQAVGIDGFTEKEALANGLQQATIYNFLSEQMSQQLAANTEVRISQDDVYFVWIQTESLEGYWLRVELETFDEARFSPLLFYLILIGALSILGGMLFTNWQNKPLKSLEAAALKVGRGDYPEALPERGSTEVIAVTKAFNQMAQGVRQLEQDRVLLMAGVSHDLRTPLTRIRLATEMMPPSEDALAEGIIGDIDDMNAIIDQFIDYVRVDTQADSDCENLNYLIEDVVGHVPESWQSTIEVHYGEIPKIPMRAVSIKRVLLNLIENAERYGGRRISIETGYHAARESVWVTVSDDGEGIPASQVEHVLQPFTQGDKARAAKGSGLGLAIVKRIIERHNGRISFGRSQKLGGLAVRIELPAAKSDELFANPV</sequence>
<dbReference type="SUPFAM" id="SSF47384">
    <property type="entry name" value="Homodimeric domain of signal transducing histidine kinase"/>
    <property type="match status" value="1"/>
</dbReference>
<evidence type="ECO:0000256" key="12">
    <source>
        <dbReference type="ARBA" id="ARBA00022989"/>
    </source>
</evidence>
<dbReference type="SMART" id="SM00388">
    <property type="entry name" value="HisKA"/>
    <property type="match status" value="1"/>
</dbReference>
<comment type="caution">
    <text evidence="18">The sequence shown here is derived from an EMBL/GenBank/DDBJ whole genome shotgun (WGS) entry which is preliminary data.</text>
</comment>
<evidence type="ECO:0000256" key="4">
    <source>
        <dbReference type="ARBA" id="ARBA00022475"/>
    </source>
</evidence>
<dbReference type="Pfam" id="PF02518">
    <property type="entry name" value="HATPase_c"/>
    <property type="match status" value="1"/>
</dbReference>
<dbReference type="InterPro" id="IPR036097">
    <property type="entry name" value="HisK_dim/P_sf"/>
</dbReference>
<dbReference type="PANTHER" id="PTHR44936:SF5">
    <property type="entry name" value="SENSOR HISTIDINE KINASE ENVZ"/>
    <property type="match status" value="1"/>
</dbReference>
<dbReference type="InterPro" id="IPR005467">
    <property type="entry name" value="His_kinase_dom"/>
</dbReference>
<dbReference type="SMART" id="SM00304">
    <property type="entry name" value="HAMP"/>
    <property type="match status" value="1"/>
</dbReference>
<keyword evidence="11" id="KW-0067">ATP-binding</keyword>
<evidence type="ECO:0000256" key="6">
    <source>
        <dbReference type="ARBA" id="ARBA00022553"/>
    </source>
</evidence>
<dbReference type="PROSITE" id="PS50109">
    <property type="entry name" value="HIS_KIN"/>
    <property type="match status" value="1"/>
</dbReference>
<evidence type="ECO:0000256" key="11">
    <source>
        <dbReference type="ARBA" id="ARBA00022840"/>
    </source>
</evidence>
<evidence type="ECO:0000256" key="9">
    <source>
        <dbReference type="ARBA" id="ARBA00022741"/>
    </source>
</evidence>
<dbReference type="NCBIfam" id="NF007004">
    <property type="entry name" value="PRK09467.1"/>
    <property type="match status" value="1"/>
</dbReference>
<keyword evidence="4" id="KW-1003">Cell membrane</keyword>
<dbReference type="CDD" id="cd06225">
    <property type="entry name" value="HAMP"/>
    <property type="match status" value="1"/>
</dbReference>
<dbReference type="EMBL" id="JAGGJC010000006">
    <property type="protein sequence ID" value="MDN7130599.1"/>
    <property type="molecule type" value="Genomic_DNA"/>
</dbReference>
<dbReference type="EMBL" id="JAGGJB010000007">
    <property type="protein sequence ID" value="MDN7125538.1"/>
    <property type="molecule type" value="Genomic_DNA"/>
</dbReference>
<evidence type="ECO:0000313" key="21">
    <source>
        <dbReference type="Proteomes" id="UP001169492"/>
    </source>
</evidence>
<evidence type="ECO:0000256" key="3">
    <source>
        <dbReference type="ARBA" id="ARBA00012438"/>
    </source>
</evidence>
<dbReference type="PROSITE" id="PS50885">
    <property type="entry name" value="HAMP"/>
    <property type="match status" value="1"/>
</dbReference>
<dbReference type="EC" id="2.7.13.3" evidence="3"/>
<dbReference type="InterPro" id="IPR004358">
    <property type="entry name" value="Sig_transdc_His_kin-like_C"/>
</dbReference>
<gene>
    <name evidence="18" type="primary">envZ</name>
    <name evidence="18" type="ORF">J6I90_11660</name>
    <name evidence="19" type="ORF">J6I92_12020</name>
</gene>
<keyword evidence="8 15" id="KW-0812">Transmembrane</keyword>
<evidence type="ECO:0000256" key="15">
    <source>
        <dbReference type="SAM" id="Phobius"/>
    </source>
</evidence>
<proteinExistence type="predicted"/>
<keyword evidence="5" id="KW-0997">Cell inner membrane</keyword>
<keyword evidence="10 18" id="KW-0418">Kinase</keyword>
<dbReference type="FunFam" id="1.10.287.130:FF:000006">
    <property type="entry name" value="Osmolarity two-component histidine kinase EnvZ"/>
    <property type="match status" value="1"/>
</dbReference>
<feature type="domain" description="HAMP" evidence="17">
    <location>
        <begin position="177"/>
        <end position="229"/>
    </location>
</feature>
<dbReference type="Pfam" id="PF00672">
    <property type="entry name" value="HAMP"/>
    <property type="match status" value="1"/>
</dbReference>
<evidence type="ECO:0000313" key="18">
    <source>
        <dbReference type="EMBL" id="MDN7125538.1"/>
    </source>
</evidence>
<dbReference type="PANTHER" id="PTHR44936">
    <property type="entry name" value="SENSOR PROTEIN CREC"/>
    <property type="match status" value="1"/>
</dbReference>
<dbReference type="AlphaFoldDB" id="A0AAW7R346"/>
<dbReference type="SMART" id="SM00387">
    <property type="entry name" value="HATPase_c"/>
    <property type="match status" value="1"/>
</dbReference>
<feature type="domain" description="Histidine kinase" evidence="16">
    <location>
        <begin position="237"/>
        <end position="440"/>
    </location>
</feature>
<reference evidence="20 21" key="1">
    <citation type="submission" date="2021-03" db="EMBL/GenBank/DDBJ databases">
        <title>Pseudidiomarina terrestris, a new bacterium isolated from saline soil.</title>
        <authorList>
            <person name="Galisteo C."/>
            <person name="De La Haba R."/>
            <person name="Sanchez-Porro C."/>
            <person name="Ventosa A."/>
        </authorList>
    </citation>
    <scope>NUCLEOTIDE SEQUENCE [LARGE SCALE GENOMIC DNA]</scope>
    <source>
        <strain evidence="18 21">1APP75-32.1</strain>
        <strain evidence="20">1APR75-15</strain>
        <strain evidence="19">1ASR75-15</strain>
    </source>
</reference>
<keyword evidence="20" id="KW-1185">Reference proteome</keyword>
<keyword evidence="6" id="KW-0597">Phosphoprotein</keyword>
<comment type="subcellular location">
    <subcellularLocation>
        <location evidence="2">Cell inner membrane</location>
        <topology evidence="2">Multi-pass membrane protein</topology>
    </subcellularLocation>
</comment>
<evidence type="ECO:0000313" key="20">
    <source>
        <dbReference type="Proteomes" id="UP001169491"/>
    </source>
</evidence>
<feature type="transmembrane region" description="Helical" evidence="15">
    <location>
        <begin position="12"/>
        <end position="36"/>
    </location>
</feature>
<evidence type="ECO:0000256" key="5">
    <source>
        <dbReference type="ARBA" id="ARBA00022519"/>
    </source>
</evidence>
<comment type="catalytic activity">
    <reaction evidence="1">
        <text>ATP + protein L-histidine = ADP + protein N-phospho-L-histidine.</text>
        <dbReference type="EC" id="2.7.13.3"/>
    </reaction>
</comment>
<name>A0AAW7R346_9GAMM</name>
<evidence type="ECO:0000256" key="10">
    <source>
        <dbReference type="ARBA" id="ARBA00022777"/>
    </source>
</evidence>
<accession>A0AAW7R346</accession>
<evidence type="ECO:0000259" key="16">
    <source>
        <dbReference type="PROSITE" id="PS50109"/>
    </source>
</evidence>
<keyword evidence="9" id="KW-0547">Nucleotide-binding</keyword>
<dbReference type="SUPFAM" id="SSF55874">
    <property type="entry name" value="ATPase domain of HSP90 chaperone/DNA topoisomerase II/histidine kinase"/>
    <property type="match status" value="1"/>
</dbReference>
<organism evidence="18 21">
    <name type="scientific">Pseudidiomarina terrestris</name>
    <dbReference type="NCBI Taxonomy" id="2820060"/>
    <lineage>
        <taxon>Bacteria</taxon>
        <taxon>Pseudomonadati</taxon>
        <taxon>Pseudomonadota</taxon>
        <taxon>Gammaproteobacteria</taxon>
        <taxon>Alteromonadales</taxon>
        <taxon>Idiomarinaceae</taxon>
        <taxon>Pseudidiomarina</taxon>
    </lineage>
</organism>
<dbReference type="Gene3D" id="1.10.287.130">
    <property type="match status" value="1"/>
</dbReference>
<evidence type="ECO:0000256" key="14">
    <source>
        <dbReference type="ARBA" id="ARBA00023136"/>
    </source>
</evidence>
<dbReference type="RefSeq" id="WP_301775043.1">
    <property type="nucleotide sequence ID" value="NZ_JAGGJB010000007.1"/>
</dbReference>
<dbReference type="InterPro" id="IPR003594">
    <property type="entry name" value="HATPase_dom"/>
</dbReference>
<dbReference type="InterPro" id="IPR036890">
    <property type="entry name" value="HATPase_C_sf"/>
</dbReference>
<keyword evidence="12 15" id="KW-1133">Transmembrane helix</keyword>
<dbReference type="CDD" id="cd00082">
    <property type="entry name" value="HisKA"/>
    <property type="match status" value="1"/>
</dbReference>
<feature type="transmembrane region" description="Helical" evidence="15">
    <location>
        <begin position="157"/>
        <end position="176"/>
    </location>
</feature>
<keyword evidence="13" id="KW-0902">Two-component regulatory system</keyword>
<dbReference type="PRINTS" id="PR00344">
    <property type="entry name" value="BCTRLSENSOR"/>
</dbReference>